<keyword evidence="4" id="KW-1185">Reference proteome</keyword>
<evidence type="ECO:0000313" key="3">
    <source>
        <dbReference type="EMBL" id="QSI76199.1"/>
    </source>
</evidence>
<organism evidence="3 4">
    <name type="scientific">Niveibacterium microcysteis</name>
    <dbReference type="NCBI Taxonomy" id="2811415"/>
    <lineage>
        <taxon>Bacteria</taxon>
        <taxon>Pseudomonadati</taxon>
        <taxon>Pseudomonadota</taxon>
        <taxon>Betaproteobacteria</taxon>
        <taxon>Rhodocyclales</taxon>
        <taxon>Rhodocyclaceae</taxon>
        <taxon>Niveibacterium</taxon>
    </lineage>
</organism>
<dbReference type="InterPro" id="IPR041657">
    <property type="entry name" value="HTH_17"/>
</dbReference>
<feature type="domain" description="Helix-turn-helix" evidence="2">
    <location>
        <begin position="1"/>
        <end position="47"/>
    </location>
</feature>
<dbReference type="Pfam" id="PF12728">
    <property type="entry name" value="HTH_17"/>
    <property type="match status" value="1"/>
</dbReference>
<evidence type="ECO:0000313" key="4">
    <source>
        <dbReference type="Proteomes" id="UP000663570"/>
    </source>
</evidence>
<dbReference type="RefSeq" id="WP_206253950.1">
    <property type="nucleotide sequence ID" value="NZ_CP071060.1"/>
</dbReference>
<reference evidence="3 4" key="1">
    <citation type="submission" date="2021-02" db="EMBL/GenBank/DDBJ databases">
        <title>Niveibacterium changnyeongensis HC41.</title>
        <authorList>
            <person name="Kang M."/>
        </authorList>
    </citation>
    <scope>NUCLEOTIDE SEQUENCE [LARGE SCALE GENOMIC DNA]</scope>
    <source>
        <strain evidence="3 4">HC41</strain>
    </source>
</reference>
<dbReference type="EMBL" id="CP071060">
    <property type="protein sequence ID" value="QSI76199.1"/>
    <property type="molecule type" value="Genomic_DNA"/>
</dbReference>
<accession>A0ABX7M438</accession>
<protein>
    <submittedName>
        <fullName evidence="3">Helix-turn-helix domain-containing protein</fullName>
    </submittedName>
</protein>
<sequence length="103" mass="11544">MDLRDAAALLKVSPETLRRKAKLGVVPAWKIGGWRFSRAELMRHLQGARPSTNARRELVGSDAPDQDRGSLSYAEVERRFSDVAKRVMRRRAELSRGASGRAL</sequence>
<evidence type="ECO:0000256" key="1">
    <source>
        <dbReference type="SAM" id="MobiDB-lite"/>
    </source>
</evidence>
<dbReference type="Proteomes" id="UP000663570">
    <property type="component" value="Chromosome"/>
</dbReference>
<proteinExistence type="predicted"/>
<feature type="region of interest" description="Disordered" evidence="1">
    <location>
        <begin position="47"/>
        <end position="71"/>
    </location>
</feature>
<gene>
    <name evidence="3" type="ORF">JY500_17240</name>
</gene>
<evidence type="ECO:0000259" key="2">
    <source>
        <dbReference type="Pfam" id="PF12728"/>
    </source>
</evidence>
<name>A0ABX7M438_9RHOO</name>